<keyword evidence="8 13" id="KW-0560">Oxidoreductase</keyword>
<feature type="binding site" evidence="13">
    <location>
        <position position="232"/>
    </location>
    <ligand>
        <name>NADP(+)</name>
        <dbReference type="ChEBI" id="CHEBI:58349"/>
    </ligand>
</feature>
<comment type="catalytic activity">
    <reaction evidence="13">
        <text>(6R)-5,10-methylene-5,6,7,8-tetrahydrofolate + NADP(+) = (6R)-5,10-methenyltetrahydrofolate + NADPH</text>
        <dbReference type="Rhea" id="RHEA:22812"/>
        <dbReference type="ChEBI" id="CHEBI:15636"/>
        <dbReference type="ChEBI" id="CHEBI:57455"/>
        <dbReference type="ChEBI" id="CHEBI:57783"/>
        <dbReference type="ChEBI" id="CHEBI:58349"/>
        <dbReference type="EC" id="1.5.1.5"/>
    </reaction>
</comment>
<organism evidence="16 17">
    <name type="scientific">Aquicella siphonis</name>
    <dbReference type="NCBI Taxonomy" id="254247"/>
    <lineage>
        <taxon>Bacteria</taxon>
        <taxon>Pseudomonadati</taxon>
        <taxon>Pseudomonadota</taxon>
        <taxon>Gammaproteobacteria</taxon>
        <taxon>Legionellales</taxon>
        <taxon>Coxiellaceae</taxon>
        <taxon>Aquicella</taxon>
    </lineage>
</organism>
<dbReference type="GO" id="GO:0000105">
    <property type="term" value="P:L-histidine biosynthetic process"/>
    <property type="evidence" value="ECO:0007669"/>
    <property type="project" value="UniProtKB-KW"/>
</dbReference>
<dbReference type="GO" id="GO:0006164">
    <property type="term" value="P:purine nucleotide biosynthetic process"/>
    <property type="evidence" value="ECO:0007669"/>
    <property type="project" value="UniProtKB-KW"/>
</dbReference>
<dbReference type="AlphaFoldDB" id="A0A5E4PFF5"/>
<dbReference type="CDD" id="cd01080">
    <property type="entry name" value="NAD_bind_m-THF_DH_Cyclohyd"/>
    <property type="match status" value="1"/>
</dbReference>
<dbReference type="FunFam" id="3.40.50.10860:FF:000001">
    <property type="entry name" value="Bifunctional protein FolD"/>
    <property type="match status" value="1"/>
</dbReference>
<dbReference type="GO" id="GO:0035999">
    <property type="term" value="P:tetrahydrofolate interconversion"/>
    <property type="evidence" value="ECO:0007669"/>
    <property type="project" value="UniProtKB-UniRule"/>
</dbReference>
<keyword evidence="6 13" id="KW-0378">Hydrolase</keyword>
<comment type="catalytic activity">
    <reaction evidence="12 13">
        <text>(6R)-5,10-methenyltetrahydrofolate + H2O = (6R)-10-formyltetrahydrofolate + H(+)</text>
        <dbReference type="Rhea" id="RHEA:23700"/>
        <dbReference type="ChEBI" id="CHEBI:15377"/>
        <dbReference type="ChEBI" id="CHEBI:15378"/>
        <dbReference type="ChEBI" id="CHEBI:57455"/>
        <dbReference type="ChEBI" id="CHEBI:195366"/>
        <dbReference type="EC" id="3.5.4.9"/>
    </reaction>
</comment>
<keyword evidence="3 13" id="KW-0554">One-carbon metabolism</keyword>
<comment type="subunit">
    <text evidence="2 13">Homodimer.</text>
</comment>
<dbReference type="InterPro" id="IPR000672">
    <property type="entry name" value="THF_DH/CycHdrlase"/>
</dbReference>
<comment type="caution">
    <text evidence="13">Lacks conserved residue(s) required for the propagation of feature annotation.</text>
</comment>
<proteinExistence type="inferred from homology"/>
<dbReference type="NCBIfam" id="NF010783">
    <property type="entry name" value="PRK14186.1"/>
    <property type="match status" value="1"/>
</dbReference>
<dbReference type="HAMAP" id="MF_01576">
    <property type="entry name" value="THF_DHG_CYH"/>
    <property type="match status" value="1"/>
</dbReference>
<dbReference type="EC" id="3.5.4.9" evidence="13"/>
<evidence type="ECO:0000256" key="6">
    <source>
        <dbReference type="ARBA" id="ARBA00022801"/>
    </source>
</evidence>
<dbReference type="GO" id="GO:0004488">
    <property type="term" value="F:methylenetetrahydrofolate dehydrogenase (NADP+) activity"/>
    <property type="evidence" value="ECO:0007669"/>
    <property type="project" value="UniProtKB-UniRule"/>
</dbReference>
<evidence type="ECO:0000313" key="16">
    <source>
        <dbReference type="EMBL" id="VVC75719.1"/>
    </source>
</evidence>
<evidence type="ECO:0000313" key="17">
    <source>
        <dbReference type="Proteomes" id="UP000324194"/>
    </source>
</evidence>
<keyword evidence="5 13" id="KW-0658">Purine biosynthesis</keyword>
<feature type="domain" description="Tetrahydrofolate dehydrogenase/cyclohydrolase catalytic" evidence="14">
    <location>
        <begin position="6"/>
        <end position="121"/>
    </location>
</feature>
<evidence type="ECO:0000256" key="8">
    <source>
        <dbReference type="ARBA" id="ARBA00023002"/>
    </source>
</evidence>
<keyword evidence="4 13" id="KW-0028">Amino-acid biosynthesis</keyword>
<dbReference type="Pfam" id="PF02882">
    <property type="entry name" value="THF_DHG_CYH_C"/>
    <property type="match status" value="1"/>
</dbReference>
<dbReference type="UniPathway" id="UPA00193"/>
<dbReference type="InterPro" id="IPR020867">
    <property type="entry name" value="THF_DH/CycHdrlase_CS"/>
</dbReference>
<dbReference type="PROSITE" id="PS00767">
    <property type="entry name" value="THF_DHG_CYH_2"/>
    <property type="match status" value="1"/>
</dbReference>
<keyword evidence="7 13" id="KW-0521">NADP</keyword>
<accession>A0A5E4PFF5</accession>
<dbReference type="FunFam" id="3.40.50.720:FF:000006">
    <property type="entry name" value="Bifunctional protein FolD"/>
    <property type="match status" value="1"/>
</dbReference>
<feature type="binding site" evidence="13">
    <location>
        <begin position="166"/>
        <end position="168"/>
    </location>
    <ligand>
        <name>NADP(+)</name>
        <dbReference type="ChEBI" id="CHEBI:58349"/>
    </ligand>
</feature>
<evidence type="ECO:0000256" key="10">
    <source>
        <dbReference type="ARBA" id="ARBA00023167"/>
    </source>
</evidence>
<dbReference type="InterPro" id="IPR020630">
    <property type="entry name" value="THF_DH/CycHdrlase_cat_dom"/>
</dbReference>
<comment type="pathway">
    <text evidence="1 13">One-carbon metabolism; tetrahydrofolate interconversion.</text>
</comment>
<dbReference type="Proteomes" id="UP000324194">
    <property type="component" value="Chromosome 1"/>
</dbReference>
<reference evidence="16 17" key="1">
    <citation type="submission" date="2019-08" db="EMBL/GenBank/DDBJ databases">
        <authorList>
            <person name="Guy L."/>
        </authorList>
    </citation>
    <scope>NUCLEOTIDE SEQUENCE [LARGE SCALE GENOMIC DNA]</scope>
    <source>
        <strain evidence="16 17">SGT-108</strain>
    </source>
</reference>
<keyword evidence="17" id="KW-1185">Reference proteome</keyword>
<evidence type="ECO:0000259" key="15">
    <source>
        <dbReference type="Pfam" id="PF02882"/>
    </source>
</evidence>
<dbReference type="Pfam" id="PF00763">
    <property type="entry name" value="THF_DHG_CYH"/>
    <property type="match status" value="1"/>
</dbReference>
<dbReference type="PRINTS" id="PR00085">
    <property type="entry name" value="THFDHDRGNASE"/>
</dbReference>
<sequence>MTAQLIDGKAIAAQLKAELSEKISEKMTAGHRRPGLAVILVGADPASGIYVKNKRESCEQIGIQSFFYALPDNIEESELLKLITDLNQDTQVDGILIQLPLPHHIHASKILEHIDPRKDVDGFHPYNIGRLAQRRPLLRPCTPYGIMLLLNHIGQRFKGCHAVVVGASNIVGRPMSLELLIAGSTVTVCHRFTHDLPYFVRQADILVSAVGKPGLIHSEWIKPGATVIDVGITRLADGTITGDIEFAGAKERAAWITPVPGGVGPMTVAVLMRNTLVAAGYYDHHH</sequence>
<evidence type="ECO:0000256" key="13">
    <source>
        <dbReference type="HAMAP-Rule" id="MF_01576"/>
    </source>
</evidence>
<evidence type="ECO:0000256" key="1">
    <source>
        <dbReference type="ARBA" id="ARBA00004777"/>
    </source>
</evidence>
<dbReference type="GO" id="GO:0004477">
    <property type="term" value="F:methenyltetrahydrofolate cyclohydrolase activity"/>
    <property type="evidence" value="ECO:0007669"/>
    <property type="project" value="UniProtKB-UniRule"/>
</dbReference>
<comment type="function">
    <text evidence="13">Catalyzes the oxidation of 5,10-methylenetetrahydrofolate to 5,10-methenyltetrahydrofolate and then the hydrolysis of 5,10-methenyltetrahydrofolate to 10-formyltetrahydrofolate.</text>
</comment>
<gene>
    <name evidence="13 16" type="primary">folD</name>
    <name evidence="16" type="ORF">AQUSIP_10090</name>
</gene>
<dbReference type="RefSeq" id="WP_148339000.1">
    <property type="nucleotide sequence ID" value="NZ_LR699119.1"/>
</dbReference>
<evidence type="ECO:0000256" key="11">
    <source>
        <dbReference type="ARBA" id="ARBA00023268"/>
    </source>
</evidence>
<dbReference type="PROSITE" id="PS00766">
    <property type="entry name" value="THF_DHG_CYH_1"/>
    <property type="match status" value="1"/>
</dbReference>
<dbReference type="InterPro" id="IPR046346">
    <property type="entry name" value="Aminoacid_DH-like_N_sf"/>
</dbReference>
<dbReference type="SUPFAM" id="SSF53223">
    <property type="entry name" value="Aminoacid dehydrogenase-like, N-terminal domain"/>
    <property type="match status" value="1"/>
</dbReference>
<dbReference type="InterPro" id="IPR036291">
    <property type="entry name" value="NAD(P)-bd_dom_sf"/>
</dbReference>
<dbReference type="GO" id="GO:0005829">
    <property type="term" value="C:cytosol"/>
    <property type="evidence" value="ECO:0007669"/>
    <property type="project" value="TreeGrafter"/>
</dbReference>
<keyword evidence="11 13" id="KW-0511">Multifunctional enzyme</keyword>
<keyword evidence="10 13" id="KW-0486">Methionine biosynthesis</keyword>
<dbReference type="Gene3D" id="3.40.50.720">
    <property type="entry name" value="NAD(P)-binding Rossmann-like Domain"/>
    <property type="match status" value="1"/>
</dbReference>
<evidence type="ECO:0000256" key="9">
    <source>
        <dbReference type="ARBA" id="ARBA00023102"/>
    </source>
</evidence>
<dbReference type="GO" id="GO:0009086">
    <property type="term" value="P:methionine biosynthetic process"/>
    <property type="evidence" value="ECO:0007669"/>
    <property type="project" value="UniProtKB-KW"/>
</dbReference>
<dbReference type="KEGG" id="asip:AQUSIP_10090"/>
<dbReference type="OrthoDB" id="9803580at2"/>
<evidence type="ECO:0000256" key="12">
    <source>
        <dbReference type="ARBA" id="ARBA00036357"/>
    </source>
</evidence>
<dbReference type="SUPFAM" id="SSF51735">
    <property type="entry name" value="NAD(P)-binding Rossmann-fold domains"/>
    <property type="match status" value="1"/>
</dbReference>
<dbReference type="InterPro" id="IPR020631">
    <property type="entry name" value="THF_DH/CycHdrlase_NAD-bd_dom"/>
</dbReference>
<dbReference type="NCBIfam" id="NF008058">
    <property type="entry name" value="PRK10792.1"/>
    <property type="match status" value="1"/>
</dbReference>
<evidence type="ECO:0000256" key="3">
    <source>
        <dbReference type="ARBA" id="ARBA00022563"/>
    </source>
</evidence>
<dbReference type="PANTHER" id="PTHR48099:SF5">
    <property type="entry name" value="C-1-TETRAHYDROFOLATE SYNTHASE, CYTOPLASMIC"/>
    <property type="match status" value="1"/>
</dbReference>
<keyword evidence="9 13" id="KW-0368">Histidine biosynthesis</keyword>
<evidence type="ECO:0000256" key="7">
    <source>
        <dbReference type="ARBA" id="ARBA00022857"/>
    </source>
</evidence>
<evidence type="ECO:0000256" key="5">
    <source>
        <dbReference type="ARBA" id="ARBA00022755"/>
    </source>
</evidence>
<evidence type="ECO:0000256" key="2">
    <source>
        <dbReference type="ARBA" id="ARBA00011738"/>
    </source>
</evidence>
<dbReference type="EC" id="1.5.1.5" evidence="13"/>
<dbReference type="PANTHER" id="PTHR48099">
    <property type="entry name" value="C-1-TETRAHYDROFOLATE SYNTHASE, CYTOPLASMIC-RELATED"/>
    <property type="match status" value="1"/>
</dbReference>
<comment type="similarity">
    <text evidence="13">Belongs to the tetrahydrofolate dehydrogenase/cyclohydrolase family.</text>
</comment>
<dbReference type="Gene3D" id="3.40.50.10860">
    <property type="entry name" value="Leucine Dehydrogenase, chain A, domain 1"/>
    <property type="match status" value="1"/>
</dbReference>
<feature type="domain" description="Tetrahydrofolate dehydrogenase/cyclohydrolase NAD(P)-binding" evidence="15">
    <location>
        <begin position="140"/>
        <end position="279"/>
    </location>
</feature>
<name>A0A5E4PFF5_9COXI</name>
<protein>
    <recommendedName>
        <fullName evidence="13">Bifunctional protein FolD</fullName>
    </recommendedName>
    <domain>
        <recommendedName>
            <fullName evidence="13">Methylenetetrahydrofolate dehydrogenase</fullName>
            <ecNumber evidence="13">1.5.1.5</ecNumber>
        </recommendedName>
    </domain>
    <domain>
        <recommendedName>
            <fullName evidence="13">Methenyltetrahydrofolate cyclohydrolase</fullName>
            <ecNumber evidence="13">3.5.4.9</ecNumber>
        </recommendedName>
    </domain>
</protein>
<dbReference type="EMBL" id="LR699119">
    <property type="protein sequence ID" value="VVC75719.1"/>
    <property type="molecule type" value="Genomic_DNA"/>
</dbReference>
<evidence type="ECO:0000259" key="14">
    <source>
        <dbReference type="Pfam" id="PF00763"/>
    </source>
</evidence>
<evidence type="ECO:0000256" key="4">
    <source>
        <dbReference type="ARBA" id="ARBA00022605"/>
    </source>
</evidence>